<accession>A0A9P8Q7J3</accession>
<dbReference type="Proteomes" id="UP000774326">
    <property type="component" value="Unassembled WGS sequence"/>
</dbReference>
<evidence type="ECO:0000313" key="2">
    <source>
        <dbReference type="Proteomes" id="UP000774326"/>
    </source>
</evidence>
<reference evidence="1" key="1">
    <citation type="journal article" date="2021" name="Open Biol.">
        <title>Shared evolutionary footprints suggest mitochondrial oxidative damage underlies multiple complex I losses in fungi.</title>
        <authorList>
            <person name="Schikora-Tamarit M.A."/>
            <person name="Marcet-Houben M."/>
            <person name="Nosek J."/>
            <person name="Gabaldon T."/>
        </authorList>
    </citation>
    <scope>NUCLEOTIDE SEQUENCE</scope>
    <source>
        <strain evidence="1">CBS2887</strain>
    </source>
</reference>
<dbReference type="EMBL" id="JAEUBG010001839">
    <property type="protein sequence ID" value="KAH3685688.1"/>
    <property type="molecule type" value="Genomic_DNA"/>
</dbReference>
<reference evidence="1" key="2">
    <citation type="submission" date="2021-01" db="EMBL/GenBank/DDBJ databases">
        <authorList>
            <person name="Schikora-Tamarit M.A."/>
        </authorList>
    </citation>
    <scope>NUCLEOTIDE SEQUENCE</scope>
    <source>
        <strain evidence="1">CBS2887</strain>
    </source>
</reference>
<keyword evidence="2" id="KW-1185">Reference proteome</keyword>
<proteinExistence type="predicted"/>
<name>A0A9P8Q7J3_WICPI</name>
<protein>
    <submittedName>
        <fullName evidence="1">Uncharacterized protein</fullName>
    </submittedName>
</protein>
<gene>
    <name evidence="1" type="ORF">WICPIJ_003329</name>
</gene>
<sequence>MFPASVVGVVLTRVKLVSSGIEFWVRVMVKSIRPRDFSLGRFKSSVMISIFLLPDKFKYLKLVFSFQFHSYLELEVLYFKSLEPTSISSRAWKWDKSEGRVLNLLPFKNNSLKLSIKSKSSGKEERKLPERNN</sequence>
<organism evidence="1 2">
    <name type="scientific">Wickerhamomyces pijperi</name>
    <name type="common">Yeast</name>
    <name type="synonym">Pichia pijperi</name>
    <dbReference type="NCBI Taxonomy" id="599730"/>
    <lineage>
        <taxon>Eukaryota</taxon>
        <taxon>Fungi</taxon>
        <taxon>Dikarya</taxon>
        <taxon>Ascomycota</taxon>
        <taxon>Saccharomycotina</taxon>
        <taxon>Saccharomycetes</taxon>
        <taxon>Phaffomycetales</taxon>
        <taxon>Wickerhamomycetaceae</taxon>
        <taxon>Wickerhamomyces</taxon>
    </lineage>
</organism>
<evidence type="ECO:0000313" key="1">
    <source>
        <dbReference type="EMBL" id="KAH3685688.1"/>
    </source>
</evidence>
<dbReference type="AlphaFoldDB" id="A0A9P8Q7J3"/>
<dbReference type="OrthoDB" id="10470233at2759"/>
<comment type="caution">
    <text evidence="1">The sequence shown here is derived from an EMBL/GenBank/DDBJ whole genome shotgun (WGS) entry which is preliminary data.</text>
</comment>